<keyword evidence="5" id="KW-0479">Metal-binding</keyword>
<dbReference type="PROSITE" id="PS50135">
    <property type="entry name" value="ZF_ZZ_2"/>
    <property type="match status" value="1"/>
</dbReference>
<dbReference type="EC" id="2.3.2.27" evidence="3"/>
<reference evidence="11" key="2">
    <citation type="journal article" date="2008" name="Genome Biol.">
        <title>Improved genome assembly and evidence-based global gene model set for the chordate Ciona intestinalis: new insight into intron and operon populations.</title>
        <authorList>
            <person name="Satou Y."/>
            <person name="Mineta K."/>
            <person name="Ogasawara M."/>
            <person name="Sasakura Y."/>
            <person name="Shoguchi E."/>
            <person name="Ueno K."/>
            <person name="Yamada L."/>
            <person name="Matsumoto J."/>
            <person name="Wasserscheid J."/>
            <person name="Dewar K."/>
            <person name="Wiley G.B."/>
            <person name="Macmil S.L."/>
            <person name="Roe B.A."/>
            <person name="Zeller R.W."/>
            <person name="Hastings K.E."/>
            <person name="Lemaire P."/>
            <person name="Lindquist E."/>
            <person name="Endo T."/>
            <person name="Hotta K."/>
            <person name="Inaba K."/>
        </authorList>
    </citation>
    <scope>NUCLEOTIDE SEQUENCE [LARGE SCALE GENOMIC DNA]</scope>
    <source>
        <strain evidence="11">wild type</strain>
    </source>
</reference>
<dbReference type="InterPro" id="IPR043145">
    <property type="entry name" value="Znf_ZZ_sf"/>
</dbReference>
<sequence length="347" mass="38428">MSRHEGVSCDNCLKSNFEGKRFKCLICYDYDLCESCHVFEINTSRHSSTHPMQCILTRNEFELYYGGENISPESPPSFVCPFCAKLGFTEALLHEHVNKEHADAHSEVVCPICAALPSGDPNLVTDELATHLSMEHRAPRDAEDQAGGRHIRRMFYPGRGMRSRNHRNMHFSSGPATSAIPTPAVANNNVASSVISAGRDSMDPIAELLSQLSGVRRSAQQLQQTVTTSSQLQELQSQLQMERQRAAELRQQLETKSASITQLLNTSSCVGVLIQGSGLTNSNNHANSQENSTADNKQFVVTFLDELNLSSKEKEQQSNEDGQRSLFVQELLLSIFSEGADSHLEQD</sequence>
<dbReference type="Ensembl" id="ENSCINT00000030355.1">
    <property type="protein sequence ID" value="ENSCINP00000032909.1"/>
    <property type="gene ID" value="ENSCING00000005635.3"/>
</dbReference>
<dbReference type="PROSITE" id="PS01357">
    <property type="entry name" value="ZF_ZZ_1"/>
    <property type="match status" value="1"/>
</dbReference>
<proteinExistence type="inferred from homology"/>
<dbReference type="InterPro" id="IPR008598">
    <property type="entry name" value="Di19_Zn-bd"/>
</dbReference>
<protein>
    <recommendedName>
        <fullName evidence="3">RING-type E3 ubiquitin transferase</fullName>
        <ecNumber evidence="3">2.3.2.27</ecNumber>
    </recommendedName>
</protein>
<evidence type="ECO:0000256" key="4">
    <source>
        <dbReference type="ARBA" id="ARBA00022679"/>
    </source>
</evidence>
<comment type="similarity">
    <text evidence="2">Belongs to the KCMF1 family.</text>
</comment>
<name>H2XTC5_CIOIN</name>
<comment type="catalytic activity">
    <reaction evidence="1">
        <text>S-ubiquitinyl-[E2 ubiquitin-conjugating enzyme]-L-cysteine + [acceptor protein]-L-lysine = [E2 ubiquitin-conjugating enzyme]-L-cysteine + N(6)-ubiquitinyl-[acceptor protein]-L-lysine.</text>
        <dbReference type="EC" id="2.3.2.27"/>
    </reaction>
</comment>
<reference evidence="11" key="4">
    <citation type="submission" date="2025-09" db="UniProtKB">
        <authorList>
            <consortium name="Ensembl"/>
        </authorList>
    </citation>
    <scope>IDENTIFICATION</scope>
</reference>
<evidence type="ECO:0000256" key="7">
    <source>
        <dbReference type="ARBA" id="ARBA00022833"/>
    </source>
</evidence>
<dbReference type="SUPFAM" id="SSF57850">
    <property type="entry name" value="RING/U-box"/>
    <property type="match status" value="1"/>
</dbReference>
<reference evidence="12" key="1">
    <citation type="journal article" date="2002" name="Science">
        <title>The draft genome of Ciona intestinalis: insights into chordate and vertebrate origins.</title>
        <authorList>
            <person name="Dehal P."/>
            <person name="Satou Y."/>
            <person name="Campbell R.K."/>
            <person name="Chapman J."/>
            <person name="Degnan B."/>
            <person name="De Tomaso A."/>
            <person name="Davidson B."/>
            <person name="Di Gregorio A."/>
            <person name="Gelpke M."/>
            <person name="Goodstein D.M."/>
            <person name="Harafuji N."/>
            <person name="Hastings K.E."/>
            <person name="Ho I."/>
            <person name="Hotta K."/>
            <person name="Huang W."/>
            <person name="Kawashima T."/>
            <person name="Lemaire P."/>
            <person name="Martinez D."/>
            <person name="Meinertzhagen I.A."/>
            <person name="Necula S."/>
            <person name="Nonaka M."/>
            <person name="Putnam N."/>
            <person name="Rash S."/>
            <person name="Saiga H."/>
            <person name="Satake M."/>
            <person name="Terry A."/>
            <person name="Yamada L."/>
            <person name="Wang H.G."/>
            <person name="Awazu S."/>
            <person name="Azumi K."/>
            <person name="Boore J."/>
            <person name="Branno M."/>
            <person name="Chin-Bow S."/>
            <person name="DeSantis R."/>
            <person name="Doyle S."/>
            <person name="Francino P."/>
            <person name="Keys D.N."/>
            <person name="Haga S."/>
            <person name="Hayashi H."/>
            <person name="Hino K."/>
            <person name="Imai K.S."/>
            <person name="Inaba K."/>
            <person name="Kano S."/>
            <person name="Kobayashi K."/>
            <person name="Kobayashi M."/>
            <person name="Lee B.I."/>
            <person name="Makabe K.W."/>
            <person name="Manohar C."/>
            <person name="Matassi G."/>
            <person name="Medina M."/>
            <person name="Mochizuki Y."/>
            <person name="Mount S."/>
            <person name="Morishita T."/>
            <person name="Miura S."/>
            <person name="Nakayama A."/>
            <person name="Nishizaka S."/>
            <person name="Nomoto H."/>
            <person name="Ohta F."/>
            <person name="Oishi K."/>
            <person name="Rigoutsos I."/>
            <person name="Sano M."/>
            <person name="Sasaki A."/>
            <person name="Sasakura Y."/>
            <person name="Shoguchi E."/>
            <person name="Shin-i T."/>
            <person name="Spagnuolo A."/>
            <person name="Stainier D."/>
            <person name="Suzuki M.M."/>
            <person name="Tassy O."/>
            <person name="Takatori N."/>
            <person name="Tokuoka M."/>
            <person name="Yagi K."/>
            <person name="Yoshizaki F."/>
            <person name="Wada S."/>
            <person name="Zhang C."/>
            <person name="Hyatt P.D."/>
            <person name="Larimer F."/>
            <person name="Detter C."/>
            <person name="Doggett N."/>
            <person name="Glavina T."/>
            <person name="Hawkins T."/>
            <person name="Richardson P."/>
            <person name="Lucas S."/>
            <person name="Kohara Y."/>
            <person name="Levine M."/>
            <person name="Satoh N."/>
            <person name="Rokhsar D.S."/>
        </authorList>
    </citation>
    <scope>NUCLEOTIDE SEQUENCE [LARGE SCALE GENOMIC DNA]</scope>
</reference>
<dbReference type="EMBL" id="EAAA01002740">
    <property type="status" value="NOT_ANNOTATED_CDS"/>
    <property type="molecule type" value="Genomic_DNA"/>
</dbReference>
<dbReference type="PANTHER" id="PTHR12268:SF13">
    <property type="entry name" value="E3 UBIQUITIN-PROTEIN LIGASE KCMF1"/>
    <property type="match status" value="1"/>
</dbReference>
<dbReference type="AlphaFoldDB" id="H2XTC5"/>
<keyword evidence="4" id="KW-0808">Transferase</keyword>
<dbReference type="SMART" id="SM00291">
    <property type="entry name" value="ZnF_ZZ"/>
    <property type="match status" value="1"/>
</dbReference>
<dbReference type="CDD" id="cd02338">
    <property type="entry name" value="ZZ_PCMF_like"/>
    <property type="match status" value="1"/>
</dbReference>
<dbReference type="GO" id="GO:0005886">
    <property type="term" value="C:plasma membrane"/>
    <property type="evidence" value="ECO:0000318"/>
    <property type="project" value="GO_Central"/>
</dbReference>
<keyword evidence="6 8" id="KW-0863">Zinc-finger</keyword>
<dbReference type="GeneTree" id="ENSGT00510000047171"/>
<dbReference type="GO" id="GO:0045202">
    <property type="term" value="C:synapse"/>
    <property type="evidence" value="ECO:0007669"/>
    <property type="project" value="GOC"/>
</dbReference>
<evidence type="ECO:0000256" key="1">
    <source>
        <dbReference type="ARBA" id="ARBA00000900"/>
    </source>
</evidence>
<dbReference type="FunCoup" id="H2XTC5">
    <property type="interactions" value="6"/>
</dbReference>
<keyword evidence="9" id="KW-0175">Coiled coil</keyword>
<dbReference type="HOGENOM" id="CLU_032080_1_1_1"/>
<dbReference type="STRING" id="7719.ENSCINP00000032909"/>
<evidence type="ECO:0000313" key="11">
    <source>
        <dbReference type="Ensembl" id="ENSCINP00000032909.1"/>
    </source>
</evidence>
<evidence type="ECO:0000256" key="2">
    <source>
        <dbReference type="ARBA" id="ARBA00010938"/>
    </source>
</evidence>
<dbReference type="Gene3D" id="3.30.60.90">
    <property type="match status" value="1"/>
</dbReference>
<evidence type="ECO:0000313" key="12">
    <source>
        <dbReference type="Proteomes" id="UP000008144"/>
    </source>
</evidence>
<dbReference type="InterPro" id="IPR000433">
    <property type="entry name" value="Znf_ZZ"/>
</dbReference>
<dbReference type="GO" id="GO:0061630">
    <property type="term" value="F:ubiquitin protein ligase activity"/>
    <property type="evidence" value="ECO:0007669"/>
    <property type="project" value="UniProtKB-EC"/>
</dbReference>
<feature type="domain" description="ZZ-type" evidence="10">
    <location>
        <begin position="4"/>
        <end position="60"/>
    </location>
</feature>
<organism evidence="11 12">
    <name type="scientific">Ciona intestinalis</name>
    <name type="common">Transparent sea squirt</name>
    <name type="synonym">Ascidia intestinalis</name>
    <dbReference type="NCBI Taxonomy" id="7719"/>
    <lineage>
        <taxon>Eukaryota</taxon>
        <taxon>Metazoa</taxon>
        <taxon>Chordata</taxon>
        <taxon>Tunicata</taxon>
        <taxon>Ascidiacea</taxon>
        <taxon>Phlebobranchia</taxon>
        <taxon>Cionidae</taxon>
        <taxon>Ciona</taxon>
    </lineage>
</organism>
<evidence type="ECO:0000256" key="3">
    <source>
        <dbReference type="ARBA" id="ARBA00012483"/>
    </source>
</evidence>
<keyword evidence="12" id="KW-1185">Reference proteome</keyword>
<keyword evidence="7" id="KW-0862">Zinc</keyword>
<accession>H2XTC5</accession>
<dbReference type="Pfam" id="PF00569">
    <property type="entry name" value="ZZ"/>
    <property type="match status" value="1"/>
</dbReference>
<evidence type="ECO:0000256" key="8">
    <source>
        <dbReference type="PROSITE-ProRule" id="PRU00228"/>
    </source>
</evidence>
<feature type="coiled-coil region" evidence="9">
    <location>
        <begin position="205"/>
        <end position="266"/>
    </location>
</feature>
<dbReference type="GO" id="GO:0008270">
    <property type="term" value="F:zinc ion binding"/>
    <property type="evidence" value="ECO:0007669"/>
    <property type="project" value="UniProtKB-KW"/>
</dbReference>
<dbReference type="InterPro" id="IPR050774">
    <property type="entry name" value="KCMF1/Dystrophin"/>
</dbReference>
<dbReference type="InParanoid" id="H2XTC5"/>
<dbReference type="Proteomes" id="UP000008144">
    <property type="component" value="Chromosome 8"/>
</dbReference>
<dbReference type="GO" id="GO:0099536">
    <property type="term" value="P:synaptic signaling"/>
    <property type="evidence" value="ECO:0000318"/>
    <property type="project" value="GO_Central"/>
</dbReference>
<dbReference type="Pfam" id="PF05605">
    <property type="entry name" value="zf-Di19"/>
    <property type="match status" value="1"/>
</dbReference>
<evidence type="ECO:0000256" key="5">
    <source>
        <dbReference type="ARBA" id="ARBA00022723"/>
    </source>
</evidence>
<evidence type="ECO:0000256" key="9">
    <source>
        <dbReference type="SAM" id="Coils"/>
    </source>
</evidence>
<dbReference type="PANTHER" id="PTHR12268">
    <property type="entry name" value="E3 UBIQUITIN-PROTEIN LIGASE KCMF1"/>
    <property type="match status" value="1"/>
</dbReference>
<evidence type="ECO:0000256" key="6">
    <source>
        <dbReference type="ARBA" id="ARBA00022771"/>
    </source>
</evidence>
<evidence type="ECO:0000259" key="10">
    <source>
        <dbReference type="PROSITE" id="PS50135"/>
    </source>
</evidence>
<reference evidence="11" key="3">
    <citation type="submission" date="2025-08" db="UniProtKB">
        <authorList>
            <consortium name="Ensembl"/>
        </authorList>
    </citation>
    <scope>IDENTIFICATION</scope>
</reference>